<name>A0A645HKM5_9ZZZZ</name>
<gene>
    <name evidence="1" type="ORF">SDC9_187065</name>
</gene>
<evidence type="ECO:0000313" key="1">
    <source>
        <dbReference type="EMBL" id="MPN39537.1"/>
    </source>
</evidence>
<dbReference type="AlphaFoldDB" id="A0A645HKM5"/>
<dbReference type="EMBL" id="VSSQ01095410">
    <property type="protein sequence ID" value="MPN39537.1"/>
    <property type="molecule type" value="Genomic_DNA"/>
</dbReference>
<protein>
    <submittedName>
        <fullName evidence="1">Uncharacterized protein</fullName>
    </submittedName>
</protein>
<comment type="caution">
    <text evidence="1">The sequence shown here is derived from an EMBL/GenBank/DDBJ whole genome shotgun (WGS) entry which is preliminary data.</text>
</comment>
<sequence>MPQRLPAGQRVTTAGAVDRSVIRGCNVQDVFIRRKRDRDVLGLVHRQLAGGGCGPRTGIAAPARKGIFGLRRRGERDEDTIAV</sequence>
<reference evidence="1" key="1">
    <citation type="submission" date="2019-08" db="EMBL/GenBank/DDBJ databases">
        <authorList>
            <person name="Kucharzyk K."/>
            <person name="Murdoch R.W."/>
            <person name="Higgins S."/>
            <person name="Loffler F."/>
        </authorList>
    </citation>
    <scope>NUCLEOTIDE SEQUENCE</scope>
</reference>
<organism evidence="1">
    <name type="scientific">bioreactor metagenome</name>
    <dbReference type="NCBI Taxonomy" id="1076179"/>
    <lineage>
        <taxon>unclassified sequences</taxon>
        <taxon>metagenomes</taxon>
        <taxon>ecological metagenomes</taxon>
    </lineage>
</organism>
<accession>A0A645HKM5</accession>
<proteinExistence type="predicted"/>